<dbReference type="InterPro" id="IPR002772">
    <property type="entry name" value="Glyco_hydro_3_C"/>
</dbReference>
<accession>A0AAW0A4W6</accession>
<dbReference type="InterPro" id="IPR013783">
    <property type="entry name" value="Ig-like_fold"/>
</dbReference>
<dbReference type="GO" id="GO:0008422">
    <property type="term" value="F:beta-glucosidase activity"/>
    <property type="evidence" value="ECO:0007669"/>
    <property type="project" value="UniProtKB-EC"/>
</dbReference>
<dbReference type="SUPFAM" id="SSF52279">
    <property type="entry name" value="Beta-D-glucan exohydrolase, C-terminal domain"/>
    <property type="match status" value="1"/>
</dbReference>
<keyword evidence="5" id="KW-0326">Glycosidase</keyword>
<name>A0AAW0A4W6_9AGAR</name>
<evidence type="ECO:0000259" key="6">
    <source>
        <dbReference type="SMART" id="SM01217"/>
    </source>
</evidence>
<comment type="similarity">
    <text evidence="2">Belongs to the glycosyl hydrolase 3 family.</text>
</comment>
<dbReference type="InterPro" id="IPR026891">
    <property type="entry name" value="Fn3-like"/>
</dbReference>
<evidence type="ECO:0000256" key="3">
    <source>
        <dbReference type="ARBA" id="ARBA00012744"/>
    </source>
</evidence>
<sequence>MAGELKTAGLKAGQSYDLELRVSNHEFASRSPLPCWGGLRIGGICQFDGEKAIKDAVALAQDSDAHGLPSVAILVVGLNHEWESEGFDRPDLDLPLLTNPLVSAVLNANHNTVVVNQTGTPVAMPWIDDAPAILQAFYGGNELGNGIADVLWGKVNPSAKISLTFPKRLEDNPSFGSFGRGQEHGKVLYNEGIFVGYRGYDLRNIRPLFPFGFGLSYSTFEYSDLQASSVSKKGEFSVTFKIKNTSKIFGREVAQIYISDPEASLPRPVKELKGFVKVALEGGETKTVKVDLNREALGFYDDRQMCWVAEKGTFKVLVAASAEDIRLEAETELAATLTWTGL</sequence>
<dbReference type="FunFam" id="2.60.40.10:FF:000495">
    <property type="entry name" value="Periplasmic beta-glucosidase"/>
    <property type="match status" value="1"/>
</dbReference>
<feature type="domain" description="Fibronectin type III-like" evidence="6">
    <location>
        <begin position="252"/>
        <end position="322"/>
    </location>
</feature>
<evidence type="ECO:0000256" key="2">
    <source>
        <dbReference type="ARBA" id="ARBA00005336"/>
    </source>
</evidence>
<evidence type="ECO:0000256" key="1">
    <source>
        <dbReference type="ARBA" id="ARBA00000448"/>
    </source>
</evidence>
<dbReference type="PANTHER" id="PTHR42715:SF3">
    <property type="entry name" value="BETA-GLUCOSIDASE B-RELATED"/>
    <property type="match status" value="1"/>
</dbReference>
<evidence type="ECO:0000256" key="5">
    <source>
        <dbReference type="ARBA" id="ARBA00023295"/>
    </source>
</evidence>
<keyword evidence="4 7" id="KW-0378">Hydrolase</keyword>
<dbReference type="Gene3D" id="3.40.50.1700">
    <property type="entry name" value="Glycoside hydrolase family 3 C-terminal domain"/>
    <property type="match status" value="1"/>
</dbReference>
<gene>
    <name evidence="7" type="ORF">R3P38DRAFT_3217514</name>
</gene>
<evidence type="ECO:0000256" key="4">
    <source>
        <dbReference type="ARBA" id="ARBA00022801"/>
    </source>
</evidence>
<reference evidence="7 8" key="1">
    <citation type="journal article" date="2024" name="J Genomics">
        <title>Draft genome sequencing and assembly of Favolaschia claudopus CIRM-BRFM 2984 isolated from oak limbs.</title>
        <authorList>
            <person name="Navarro D."/>
            <person name="Drula E."/>
            <person name="Chaduli D."/>
            <person name="Cazenave R."/>
            <person name="Ahrendt S."/>
            <person name="Wang J."/>
            <person name="Lipzen A."/>
            <person name="Daum C."/>
            <person name="Barry K."/>
            <person name="Grigoriev I.V."/>
            <person name="Favel A."/>
            <person name="Rosso M.N."/>
            <person name="Martin F."/>
        </authorList>
    </citation>
    <scope>NUCLEOTIDE SEQUENCE [LARGE SCALE GENOMIC DNA]</scope>
    <source>
        <strain evidence="7 8">CIRM-BRFM 2984</strain>
    </source>
</reference>
<dbReference type="Proteomes" id="UP001362999">
    <property type="component" value="Unassembled WGS sequence"/>
</dbReference>
<dbReference type="Gene3D" id="2.60.40.10">
    <property type="entry name" value="Immunoglobulins"/>
    <property type="match status" value="1"/>
</dbReference>
<proteinExistence type="inferred from homology"/>
<dbReference type="EC" id="3.2.1.21" evidence="3"/>
<dbReference type="GO" id="GO:0009251">
    <property type="term" value="P:glucan catabolic process"/>
    <property type="evidence" value="ECO:0007669"/>
    <property type="project" value="TreeGrafter"/>
</dbReference>
<protein>
    <recommendedName>
        <fullName evidence="3">beta-glucosidase</fullName>
        <ecNumber evidence="3">3.2.1.21</ecNumber>
    </recommendedName>
</protein>
<dbReference type="InterPro" id="IPR036881">
    <property type="entry name" value="Glyco_hydro_3_C_sf"/>
</dbReference>
<comment type="caution">
    <text evidence="7">The sequence shown here is derived from an EMBL/GenBank/DDBJ whole genome shotgun (WGS) entry which is preliminary data.</text>
</comment>
<dbReference type="Pfam" id="PF01915">
    <property type="entry name" value="Glyco_hydro_3_C"/>
    <property type="match status" value="1"/>
</dbReference>
<dbReference type="Pfam" id="PF14310">
    <property type="entry name" value="Fn3-like"/>
    <property type="match status" value="1"/>
</dbReference>
<keyword evidence="8" id="KW-1185">Reference proteome</keyword>
<organism evidence="7 8">
    <name type="scientific">Favolaschia claudopus</name>
    <dbReference type="NCBI Taxonomy" id="2862362"/>
    <lineage>
        <taxon>Eukaryota</taxon>
        <taxon>Fungi</taxon>
        <taxon>Dikarya</taxon>
        <taxon>Basidiomycota</taxon>
        <taxon>Agaricomycotina</taxon>
        <taxon>Agaricomycetes</taxon>
        <taxon>Agaricomycetidae</taxon>
        <taxon>Agaricales</taxon>
        <taxon>Marasmiineae</taxon>
        <taxon>Mycenaceae</taxon>
        <taxon>Favolaschia</taxon>
    </lineage>
</organism>
<comment type="catalytic activity">
    <reaction evidence="1">
        <text>Hydrolysis of terminal, non-reducing beta-D-glucosyl residues with release of beta-D-glucose.</text>
        <dbReference type="EC" id="3.2.1.21"/>
    </reaction>
</comment>
<dbReference type="EMBL" id="JAWWNJ010000085">
    <property type="protein sequence ID" value="KAK7000982.1"/>
    <property type="molecule type" value="Genomic_DNA"/>
</dbReference>
<dbReference type="PANTHER" id="PTHR42715">
    <property type="entry name" value="BETA-GLUCOSIDASE"/>
    <property type="match status" value="1"/>
</dbReference>
<evidence type="ECO:0000313" key="8">
    <source>
        <dbReference type="Proteomes" id="UP001362999"/>
    </source>
</evidence>
<evidence type="ECO:0000313" key="7">
    <source>
        <dbReference type="EMBL" id="KAK7000982.1"/>
    </source>
</evidence>
<dbReference type="AlphaFoldDB" id="A0AAW0A4W6"/>
<dbReference type="SMART" id="SM01217">
    <property type="entry name" value="Fn3_like"/>
    <property type="match status" value="1"/>
</dbReference>
<dbReference type="InterPro" id="IPR050288">
    <property type="entry name" value="Cellulose_deg_GH3"/>
</dbReference>